<dbReference type="PATRIC" id="fig|1618475.3.peg.80"/>
<evidence type="ECO:0000313" key="6">
    <source>
        <dbReference type="EMBL" id="KKP37230.1"/>
    </source>
</evidence>
<dbReference type="GO" id="GO:0071424">
    <property type="term" value="F:rRNA (cytosine-N4-)-methyltransferase activity"/>
    <property type="evidence" value="ECO:0007669"/>
    <property type="project" value="TreeGrafter"/>
</dbReference>
<evidence type="ECO:0000256" key="3">
    <source>
        <dbReference type="ARBA" id="ARBA00022603"/>
    </source>
</evidence>
<dbReference type="Pfam" id="PF01795">
    <property type="entry name" value="Methyltransf_5"/>
    <property type="match status" value="1"/>
</dbReference>
<evidence type="ECO:0000313" key="7">
    <source>
        <dbReference type="Proteomes" id="UP000034349"/>
    </source>
</evidence>
<dbReference type="NCBIfam" id="TIGR00006">
    <property type="entry name" value="16S rRNA (cytosine(1402)-N(4))-methyltransferase RsmH"/>
    <property type="match status" value="1"/>
</dbReference>
<keyword evidence="4 6" id="KW-0808">Transferase</keyword>
<dbReference type="InterPro" id="IPR002903">
    <property type="entry name" value="RsmH"/>
</dbReference>
<sequence length="266" mass="30575">MQHIPVLLNEVLRELNLKSNDNFIDCTIGEAGHSKEILKKIAPNGLLLGIDRNKEQIKRAKKNLAEFGKRAILRHGKFSELKKIVSETKFPIPMGIIFDLGFSSAELTGHGLSFLKDEILDMRYDKNENIETAHDIINNWLPEKIIEILYKYSDERYAKRIVENIIKERKIKSLNTTFELANLVKKSYPRNWKGRINAATRVFQALRIGVNNEFEEIKQGLRTALDVVHEKGTILVISFHSGEDRIVKNILKEYGKVKLIRASNRA</sequence>
<protein>
    <submittedName>
        <fullName evidence="6">Ribosomal RNA small subunit methyltransferase H</fullName>
    </submittedName>
</protein>
<organism evidence="6 7">
    <name type="scientific">Candidatus Roizmanbacteria bacterium GW2011_GWA2_32_13</name>
    <dbReference type="NCBI Taxonomy" id="1618475"/>
    <lineage>
        <taxon>Bacteria</taxon>
        <taxon>Candidatus Roizmaniibacteriota</taxon>
    </lineage>
</organism>
<dbReference type="Gene3D" id="3.40.50.150">
    <property type="entry name" value="Vaccinia Virus protein VP39"/>
    <property type="match status" value="1"/>
</dbReference>
<keyword evidence="3 6" id="KW-0489">Methyltransferase</keyword>
<keyword evidence="2" id="KW-0698">rRNA processing</keyword>
<name>A0A0G0BEG1_9BACT</name>
<dbReference type="SUPFAM" id="SSF81799">
    <property type="entry name" value="Putative methyltransferase TM0872, insert domain"/>
    <property type="match status" value="1"/>
</dbReference>
<dbReference type="PANTHER" id="PTHR11265">
    <property type="entry name" value="S-ADENOSYL-METHYLTRANSFERASE MRAW"/>
    <property type="match status" value="1"/>
</dbReference>
<comment type="caution">
    <text evidence="6">The sequence shown here is derived from an EMBL/GenBank/DDBJ whole genome shotgun (WGS) entry which is preliminary data.</text>
</comment>
<keyword evidence="5" id="KW-0949">S-adenosyl-L-methionine</keyword>
<dbReference type="InterPro" id="IPR029063">
    <property type="entry name" value="SAM-dependent_MTases_sf"/>
</dbReference>
<evidence type="ECO:0000256" key="5">
    <source>
        <dbReference type="ARBA" id="ARBA00022691"/>
    </source>
</evidence>
<evidence type="ECO:0000256" key="1">
    <source>
        <dbReference type="ARBA" id="ARBA00010396"/>
    </source>
</evidence>
<dbReference type="Gene3D" id="1.10.150.170">
    <property type="entry name" value="Putative methyltransferase TM0872, insert domain"/>
    <property type="match status" value="1"/>
</dbReference>
<evidence type="ECO:0000256" key="4">
    <source>
        <dbReference type="ARBA" id="ARBA00022679"/>
    </source>
</evidence>
<dbReference type="Proteomes" id="UP000034349">
    <property type="component" value="Unassembled WGS sequence"/>
</dbReference>
<dbReference type="EMBL" id="LBOK01000005">
    <property type="protein sequence ID" value="KKP37230.1"/>
    <property type="molecule type" value="Genomic_DNA"/>
</dbReference>
<dbReference type="InterPro" id="IPR023397">
    <property type="entry name" value="SAM-dep_MeTrfase_MraW_recog"/>
</dbReference>
<evidence type="ECO:0000256" key="2">
    <source>
        <dbReference type="ARBA" id="ARBA00022552"/>
    </source>
</evidence>
<dbReference type="AlphaFoldDB" id="A0A0G0BEG1"/>
<accession>A0A0G0BEG1</accession>
<reference evidence="6 7" key="1">
    <citation type="journal article" date="2015" name="Nature">
        <title>rRNA introns, odd ribosomes, and small enigmatic genomes across a large radiation of phyla.</title>
        <authorList>
            <person name="Brown C.T."/>
            <person name="Hug L.A."/>
            <person name="Thomas B.C."/>
            <person name="Sharon I."/>
            <person name="Castelle C.J."/>
            <person name="Singh A."/>
            <person name="Wilkins M.J."/>
            <person name="Williams K.H."/>
            <person name="Banfield J.F."/>
        </authorList>
    </citation>
    <scope>NUCLEOTIDE SEQUENCE [LARGE SCALE GENOMIC DNA]</scope>
</reference>
<dbReference type="SUPFAM" id="SSF53335">
    <property type="entry name" value="S-adenosyl-L-methionine-dependent methyltransferases"/>
    <property type="match status" value="1"/>
</dbReference>
<gene>
    <name evidence="6" type="ORF">UR23_C0005G0010</name>
</gene>
<dbReference type="GO" id="GO:0070475">
    <property type="term" value="P:rRNA base methylation"/>
    <property type="evidence" value="ECO:0007669"/>
    <property type="project" value="TreeGrafter"/>
</dbReference>
<proteinExistence type="inferred from homology"/>
<dbReference type="PANTHER" id="PTHR11265:SF0">
    <property type="entry name" value="12S RRNA N4-METHYLCYTIDINE METHYLTRANSFERASE"/>
    <property type="match status" value="1"/>
</dbReference>
<comment type="similarity">
    <text evidence="1">Belongs to the methyltransferase superfamily. RsmH family.</text>
</comment>
<dbReference type="PIRSF" id="PIRSF004486">
    <property type="entry name" value="MraW"/>
    <property type="match status" value="1"/>
</dbReference>
<dbReference type="GO" id="GO:0005737">
    <property type="term" value="C:cytoplasm"/>
    <property type="evidence" value="ECO:0007669"/>
    <property type="project" value="TreeGrafter"/>
</dbReference>